<comment type="caution">
    <text evidence="7">The sequence shown here is derived from an EMBL/GenBank/DDBJ whole genome shotgun (WGS) entry which is preliminary data.</text>
</comment>
<comment type="catalytic activity">
    <reaction evidence="5">
        <text>(S)-dihydroorotate + H2O = N-carbamoyl-L-aspartate + H(+)</text>
        <dbReference type="Rhea" id="RHEA:24296"/>
        <dbReference type="ChEBI" id="CHEBI:15377"/>
        <dbReference type="ChEBI" id="CHEBI:15378"/>
        <dbReference type="ChEBI" id="CHEBI:30864"/>
        <dbReference type="ChEBI" id="CHEBI:32814"/>
        <dbReference type="EC" id="3.5.2.3"/>
    </reaction>
</comment>
<feature type="domain" description="Amidohydrolase-related" evidence="6">
    <location>
        <begin position="47"/>
        <end position="412"/>
    </location>
</feature>
<dbReference type="GO" id="GO:0004151">
    <property type="term" value="F:dihydroorotase activity"/>
    <property type="evidence" value="ECO:0007669"/>
    <property type="project" value="UniProtKB-UniRule"/>
</dbReference>
<dbReference type="Gene3D" id="2.30.40.10">
    <property type="entry name" value="Urease, subunit C, domain 1"/>
    <property type="match status" value="1"/>
</dbReference>
<comment type="similarity">
    <text evidence="1">Belongs to the metallo-dependent hydrolases superfamily. Hydantoinase/dihydropyrimidinase family.</text>
</comment>
<dbReference type="EMBL" id="LMVM01000041">
    <property type="protein sequence ID" value="PAV02943.1"/>
    <property type="molecule type" value="Genomic_DNA"/>
</dbReference>
<comment type="caution">
    <text evidence="5">Lacks conserved residue(s) required for the propagation of feature annotation.</text>
</comment>
<dbReference type="CDD" id="cd01318">
    <property type="entry name" value="DHOase_IIb"/>
    <property type="match status" value="1"/>
</dbReference>
<dbReference type="GO" id="GO:0004038">
    <property type="term" value="F:allantoinase activity"/>
    <property type="evidence" value="ECO:0007669"/>
    <property type="project" value="TreeGrafter"/>
</dbReference>
<dbReference type="EC" id="3.5.2.3" evidence="5"/>
<evidence type="ECO:0000313" key="7">
    <source>
        <dbReference type="EMBL" id="PAV02943.1"/>
    </source>
</evidence>
<feature type="active site" evidence="5">
    <location>
        <position position="296"/>
    </location>
</feature>
<feature type="binding site" evidence="5">
    <location>
        <position position="140"/>
    </location>
    <ligand>
        <name>Zn(2+)</name>
        <dbReference type="ChEBI" id="CHEBI:29105"/>
        <label>2</label>
    </ligand>
</feature>
<feature type="modified residue" description="N6-carboxylysine" evidence="5">
    <location>
        <position position="140"/>
    </location>
</feature>
<dbReference type="PROSITE" id="PS00483">
    <property type="entry name" value="DIHYDROOROTASE_2"/>
    <property type="match status" value="1"/>
</dbReference>
<gene>
    <name evidence="5" type="primary">pyrC</name>
    <name evidence="7" type="ORF">ASJ80_03815</name>
</gene>
<comment type="function">
    <text evidence="5">Catalyzes the reversible cyclization of carbamoyl aspartate to dihydroorotate.</text>
</comment>
<dbReference type="PANTHER" id="PTHR43668:SF2">
    <property type="entry name" value="ALLANTOINASE"/>
    <property type="match status" value="1"/>
</dbReference>
<dbReference type="NCBIfam" id="TIGR00857">
    <property type="entry name" value="pyrC_multi"/>
    <property type="match status" value="1"/>
</dbReference>
<dbReference type="OrthoDB" id="50279at2157"/>
<dbReference type="GO" id="GO:0008270">
    <property type="term" value="F:zinc ion binding"/>
    <property type="evidence" value="ECO:0007669"/>
    <property type="project" value="UniProtKB-UniRule"/>
</dbReference>
<dbReference type="SUPFAM" id="SSF51556">
    <property type="entry name" value="Metallo-dependent hydrolases"/>
    <property type="match status" value="1"/>
</dbReference>
<comment type="pathway">
    <text evidence="5">Pyrimidine metabolism; UMP biosynthesis via de novo pathway; (S)-dihydroorotate from bicarbonate: step 3/3.</text>
</comment>
<organism evidence="7 8">
    <name type="scientific">Methanobacterium bryantii</name>
    <dbReference type="NCBI Taxonomy" id="2161"/>
    <lineage>
        <taxon>Archaea</taxon>
        <taxon>Methanobacteriati</taxon>
        <taxon>Methanobacteriota</taxon>
        <taxon>Methanomada group</taxon>
        <taxon>Methanobacteria</taxon>
        <taxon>Methanobacteriales</taxon>
        <taxon>Methanobacteriaceae</taxon>
        <taxon>Methanobacterium</taxon>
    </lineage>
</organism>
<dbReference type="InterPro" id="IPR002195">
    <property type="entry name" value="Dihydroorotase_CS"/>
</dbReference>
<evidence type="ECO:0000259" key="6">
    <source>
        <dbReference type="Pfam" id="PF01979"/>
    </source>
</evidence>
<feature type="binding site" evidence="5">
    <location>
        <position position="170"/>
    </location>
    <ligand>
        <name>Zn(2+)</name>
        <dbReference type="ChEBI" id="CHEBI:29105"/>
        <label>2</label>
    </ligand>
</feature>
<dbReference type="Pfam" id="PF01979">
    <property type="entry name" value="Amidohydro_1"/>
    <property type="match status" value="1"/>
</dbReference>
<dbReference type="InterPro" id="IPR004722">
    <property type="entry name" value="DHOase"/>
</dbReference>
<sequence>MIDLCLKNCKLVPENKECIIGIEEGKIVSITKIAPKSEETIDIKGNIVLPGLIDSHVHFRDPGFPEKETFKTGSVAAACGGFTTVMDMPNTNPPTNTEKAFIEKLNIARKKSVVDFGLHAGVGNIREIKKIAELKPASFKIYMDLIDDEHLLEIFKEIKRLPEDQLISVHAEDMDTVKECTDKMKSSGSIDPEIYTDARPPLAEDIAVLKATSLAKQLNSRIHICHVSTKKSLDIIQEAKSENCMVTSEITPHHLFLDASYFKKCGNLAKTNPPLRDKKYALGINELEKIDVIGTDHAPHTILEKEKIVWEAPSGIPNLETALPLLLTKVNKNKMAFGDIKRLLCENPAEIFNLKNKGKIAEGMDADFVVVDMKKEGIINPGEFKTKAKYSPFNGFKVKGMPVMTVVRGNVVMADGEVFENSGKIV</sequence>
<dbReference type="InterPro" id="IPR006680">
    <property type="entry name" value="Amidohydro-rel"/>
</dbReference>
<feature type="binding site" evidence="5">
    <location>
        <position position="300"/>
    </location>
    <ligand>
        <name>substrate</name>
    </ligand>
</feature>
<dbReference type="Proteomes" id="UP000217784">
    <property type="component" value="Unassembled WGS sequence"/>
</dbReference>
<accession>A0A2A2H0Y7</accession>
<keyword evidence="8" id="KW-1185">Reference proteome</keyword>
<dbReference type="Gene3D" id="3.20.20.140">
    <property type="entry name" value="Metal-dependent hydrolases"/>
    <property type="match status" value="1"/>
</dbReference>
<dbReference type="InterPro" id="IPR011059">
    <property type="entry name" value="Metal-dep_hydrolase_composite"/>
</dbReference>
<evidence type="ECO:0000256" key="4">
    <source>
        <dbReference type="ARBA" id="ARBA00022975"/>
    </source>
</evidence>
<dbReference type="InterPro" id="IPR050138">
    <property type="entry name" value="DHOase/Allantoinase_Hydrolase"/>
</dbReference>
<dbReference type="FunFam" id="3.20.20.140:FF:000174">
    <property type="entry name" value="Dihydropyrimidinase-related protein 2"/>
    <property type="match status" value="1"/>
</dbReference>
<feature type="binding site" evidence="5">
    <location>
        <position position="58"/>
    </location>
    <ligand>
        <name>Zn(2+)</name>
        <dbReference type="ChEBI" id="CHEBI:29105"/>
        <label>1</label>
    </ligand>
</feature>
<keyword evidence="5" id="KW-0862">Zinc</keyword>
<feature type="binding site" evidence="5">
    <location>
        <position position="140"/>
    </location>
    <ligand>
        <name>Zn(2+)</name>
        <dbReference type="ChEBI" id="CHEBI:29105"/>
        <label>1</label>
    </ligand>
</feature>
<comment type="cofactor">
    <cofactor evidence="5">
        <name>Zn(2+)</name>
        <dbReference type="ChEBI" id="CHEBI:29105"/>
    </cofactor>
    <text evidence="5">Binds 2 Zn(2+) ions per subunit.</text>
</comment>
<dbReference type="AlphaFoldDB" id="A0A2A2H0Y7"/>
<dbReference type="GO" id="GO:0005737">
    <property type="term" value="C:cytoplasm"/>
    <property type="evidence" value="ECO:0007669"/>
    <property type="project" value="TreeGrafter"/>
</dbReference>
<evidence type="ECO:0000256" key="3">
    <source>
        <dbReference type="ARBA" id="ARBA00022801"/>
    </source>
</evidence>
<name>A0A2A2H0Y7_METBR</name>
<protein>
    <recommendedName>
        <fullName evidence="5">Dihydroorotase</fullName>
        <shortName evidence="5">DHOase</shortName>
        <ecNumber evidence="5">3.5.2.3</ecNumber>
    </recommendedName>
</protein>
<dbReference type="RefSeq" id="WP_069582506.1">
    <property type="nucleotide sequence ID" value="NZ_LMVM01000041.1"/>
</dbReference>
<comment type="similarity">
    <text evidence="5">Belongs to the metallo-dependent hydrolases superfamily. DHOase family. Class I DHOase subfamily.</text>
</comment>
<feature type="binding site" evidence="5">
    <location>
        <position position="226"/>
    </location>
    <ligand>
        <name>Zn(2+)</name>
        <dbReference type="ChEBI" id="CHEBI:29105"/>
        <label>2</label>
    </ligand>
</feature>
<feature type="binding site" evidence="5">
    <location>
        <position position="90"/>
    </location>
    <ligand>
        <name>substrate</name>
    </ligand>
</feature>
<dbReference type="HAMAP" id="MF_00220_A">
    <property type="entry name" value="PyrC_classI_A"/>
    <property type="match status" value="1"/>
</dbReference>
<feature type="binding site" evidence="5">
    <location>
        <begin position="58"/>
        <end position="60"/>
    </location>
    <ligand>
        <name>substrate</name>
    </ligand>
</feature>
<keyword evidence="4 5" id="KW-0665">Pyrimidine biosynthesis</keyword>
<proteinExistence type="inferred from homology"/>
<keyword evidence="2 5" id="KW-0479">Metal-binding</keyword>
<dbReference type="UniPathway" id="UPA00070">
    <property type="reaction ID" value="UER00117"/>
</dbReference>
<feature type="binding site" evidence="5">
    <location>
        <position position="56"/>
    </location>
    <ligand>
        <name>Zn(2+)</name>
        <dbReference type="ChEBI" id="CHEBI:29105"/>
        <label>1</label>
    </ligand>
</feature>
<evidence type="ECO:0000313" key="8">
    <source>
        <dbReference type="Proteomes" id="UP000217784"/>
    </source>
</evidence>
<dbReference type="PROSITE" id="PS00482">
    <property type="entry name" value="DIHYDROOROTASE_1"/>
    <property type="match status" value="1"/>
</dbReference>
<dbReference type="SUPFAM" id="SSF51338">
    <property type="entry name" value="Composite domain of metallo-dependent hydrolases"/>
    <property type="match status" value="1"/>
</dbReference>
<feature type="binding site" evidence="5">
    <location>
        <position position="296"/>
    </location>
    <ligand>
        <name>Zn(2+)</name>
        <dbReference type="ChEBI" id="CHEBI:29105"/>
        <label>1</label>
    </ligand>
</feature>
<keyword evidence="3 5" id="KW-0378">Hydrolase</keyword>
<reference evidence="7 8" key="1">
    <citation type="journal article" date="2017" name="BMC Genomics">
        <title>Genomic analysis of methanogenic archaea reveals a shift towards energy conservation.</title>
        <authorList>
            <person name="Gilmore S.P."/>
            <person name="Henske J.K."/>
            <person name="Sexton J.A."/>
            <person name="Solomon K.V."/>
            <person name="Seppala S."/>
            <person name="Yoo J.I."/>
            <person name="Huyett L.M."/>
            <person name="Pressman A."/>
            <person name="Cogan J.Z."/>
            <person name="Kivenson V."/>
            <person name="Peng X."/>
            <person name="Tan Y."/>
            <person name="Valentine D.L."/>
            <person name="O'Malley M.A."/>
        </authorList>
    </citation>
    <scope>NUCLEOTIDE SEQUENCE [LARGE SCALE GENOMIC DNA]</scope>
    <source>
        <strain evidence="7 8">M.o.H.</strain>
    </source>
</reference>
<dbReference type="PANTHER" id="PTHR43668">
    <property type="entry name" value="ALLANTOINASE"/>
    <property type="match status" value="1"/>
</dbReference>
<dbReference type="GO" id="GO:0044205">
    <property type="term" value="P:'de novo' UMP biosynthetic process"/>
    <property type="evidence" value="ECO:0007669"/>
    <property type="project" value="UniProtKB-UniRule"/>
</dbReference>
<evidence type="ECO:0000256" key="2">
    <source>
        <dbReference type="ARBA" id="ARBA00022723"/>
    </source>
</evidence>
<dbReference type="InterPro" id="IPR032466">
    <property type="entry name" value="Metal_Hydrolase"/>
</dbReference>
<evidence type="ECO:0000256" key="5">
    <source>
        <dbReference type="HAMAP-Rule" id="MF_00220"/>
    </source>
</evidence>
<evidence type="ECO:0000256" key="1">
    <source>
        <dbReference type="ARBA" id="ARBA00008829"/>
    </source>
</evidence>
<dbReference type="GO" id="GO:0006145">
    <property type="term" value="P:purine nucleobase catabolic process"/>
    <property type="evidence" value="ECO:0007669"/>
    <property type="project" value="TreeGrafter"/>
</dbReference>